<gene>
    <name evidence="1" type="ORF">EMWEY_00049560</name>
</gene>
<organism evidence="1 2">
    <name type="scientific">Eimeria maxima</name>
    <name type="common">Coccidian parasite</name>
    <dbReference type="NCBI Taxonomy" id="5804"/>
    <lineage>
        <taxon>Eukaryota</taxon>
        <taxon>Sar</taxon>
        <taxon>Alveolata</taxon>
        <taxon>Apicomplexa</taxon>
        <taxon>Conoidasida</taxon>
        <taxon>Coccidia</taxon>
        <taxon>Eucoccidiorida</taxon>
        <taxon>Eimeriorina</taxon>
        <taxon>Eimeriidae</taxon>
        <taxon>Eimeria</taxon>
    </lineage>
</organism>
<name>U6M254_EIMMA</name>
<evidence type="ECO:0000313" key="2">
    <source>
        <dbReference type="Proteomes" id="UP000030763"/>
    </source>
</evidence>
<reference evidence="1" key="2">
    <citation type="submission" date="2013-10" db="EMBL/GenBank/DDBJ databases">
        <authorList>
            <person name="Aslett M."/>
        </authorList>
    </citation>
    <scope>NUCLEOTIDE SEQUENCE [LARGE SCALE GENOMIC DNA]</scope>
    <source>
        <strain evidence="1">Weybridge</strain>
    </source>
</reference>
<dbReference type="GeneID" id="25338942"/>
<proteinExistence type="predicted"/>
<dbReference type="VEuPathDB" id="ToxoDB:EMWEY_00049560"/>
<dbReference type="RefSeq" id="XP_013334968.1">
    <property type="nucleotide sequence ID" value="XM_013479514.1"/>
</dbReference>
<dbReference type="EMBL" id="HG719595">
    <property type="protein sequence ID" value="CDJ58322.1"/>
    <property type="molecule type" value="Genomic_DNA"/>
</dbReference>
<evidence type="ECO:0000313" key="1">
    <source>
        <dbReference type="EMBL" id="CDJ58322.1"/>
    </source>
</evidence>
<dbReference type="AlphaFoldDB" id="U6M254"/>
<accession>U6M254</accession>
<keyword evidence="2" id="KW-1185">Reference proteome</keyword>
<dbReference type="Proteomes" id="UP000030763">
    <property type="component" value="Unassembled WGS sequence"/>
</dbReference>
<dbReference type="OrthoDB" id="329185at2759"/>
<reference evidence="1" key="1">
    <citation type="submission" date="2013-10" db="EMBL/GenBank/DDBJ databases">
        <title>Genomic analysis of the causative agents of coccidiosis in chickens.</title>
        <authorList>
            <person name="Reid A.J."/>
            <person name="Blake D."/>
            <person name="Billington K."/>
            <person name="Browne H."/>
            <person name="Dunn M."/>
            <person name="Hung S."/>
            <person name="Kawahara F."/>
            <person name="Miranda-Saavedra D."/>
            <person name="Mourier T."/>
            <person name="Nagra H."/>
            <person name="Otto T.D."/>
            <person name="Rawlings N."/>
            <person name="Sanchez A."/>
            <person name="Sanders M."/>
            <person name="Subramaniam C."/>
            <person name="Tay Y."/>
            <person name="Dear P."/>
            <person name="Doerig C."/>
            <person name="Gruber A."/>
            <person name="Parkinson J."/>
            <person name="Shirley M."/>
            <person name="Wan K.L."/>
            <person name="Berriman M."/>
            <person name="Tomley F."/>
            <person name="Pain A."/>
        </authorList>
    </citation>
    <scope>NUCLEOTIDE SEQUENCE [LARGE SCALE GENOMIC DNA]</scope>
    <source>
        <strain evidence="1">Weybridge</strain>
    </source>
</reference>
<protein>
    <submittedName>
        <fullName evidence="1">Uncharacterized protein</fullName>
    </submittedName>
</protein>
<sequence>MGLRESDLSWKTANLQQQQQNMDPSLLLNSISTSPRIVVIGLEFSSSSRDMRLLRWARRHLLQAADVVVIVSCWELAREPKYCRVPGMILAATSAAGAYNRQQQQQVQQRMRELAQSALKGLHVYCLAVPISESPVVVAAAAA</sequence>